<comment type="caution">
    <text evidence="11">The sequence shown here is derived from an EMBL/GenBank/DDBJ whole genome shotgun (WGS) entry which is preliminary data.</text>
</comment>
<evidence type="ECO:0000256" key="8">
    <source>
        <dbReference type="PROSITE-ProRule" id="PRU10086"/>
    </source>
</evidence>
<dbReference type="PANTHER" id="PTHR10381:SF70">
    <property type="entry name" value="ATP-DEPENDENT CLP PROTEASE PROTEOLYTIC SUBUNIT"/>
    <property type="match status" value="1"/>
</dbReference>
<dbReference type="Proteomes" id="UP001203945">
    <property type="component" value="Unassembled WGS sequence"/>
</dbReference>
<dbReference type="InterPro" id="IPR033135">
    <property type="entry name" value="ClpP_His_AS"/>
</dbReference>
<evidence type="ECO:0000256" key="3">
    <source>
        <dbReference type="ARBA" id="ARBA00022670"/>
    </source>
</evidence>
<comment type="function">
    <text evidence="7">Cleaves peptides in various proteins in a process that requires ATP hydrolysis. Has a chymotrypsin-like activity. Plays a major role in the degradation of misfolded proteins.</text>
</comment>
<dbReference type="NCBIfam" id="NF009205">
    <property type="entry name" value="PRK12553.1"/>
    <property type="match status" value="1"/>
</dbReference>
<comment type="catalytic activity">
    <reaction evidence="6 7 8">
        <text>Hydrolysis of proteins to small peptides in the presence of ATP and magnesium. alpha-casein is the usual test substrate. In the absence of ATP, only oligopeptides shorter than five residues are hydrolyzed (such as succinyl-Leu-Tyr-|-NHMec, and Leu-Tyr-Leu-|-Tyr-Trp, in which cleavage of the -Tyr-|-Leu- and -Tyr-|-Trp bonds also occurs).</text>
        <dbReference type="EC" id="3.4.21.92"/>
    </reaction>
</comment>
<evidence type="ECO:0000256" key="6">
    <source>
        <dbReference type="ARBA" id="ARBA00034021"/>
    </source>
</evidence>
<dbReference type="PANTHER" id="PTHR10381">
    <property type="entry name" value="ATP-DEPENDENT CLP PROTEASE PROTEOLYTIC SUBUNIT"/>
    <property type="match status" value="1"/>
</dbReference>
<evidence type="ECO:0000313" key="12">
    <source>
        <dbReference type="Proteomes" id="UP001203945"/>
    </source>
</evidence>
<accession>A0ABT1MLZ2</accession>
<gene>
    <name evidence="7" type="primary">clpP</name>
    <name evidence="11" type="ORF">MLD63_02535</name>
</gene>
<evidence type="ECO:0000256" key="2">
    <source>
        <dbReference type="ARBA" id="ARBA00022490"/>
    </source>
</evidence>
<dbReference type="GO" id="GO:0008233">
    <property type="term" value="F:peptidase activity"/>
    <property type="evidence" value="ECO:0007669"/>
    <property type="project" value="UniProtKB-KW"/>
</dbReference>
<keyword evidence="12" id="KW-1185">Reference proteome</keyword>
<dbReference type="InterPro" id="IPR023562">
    <property type="entry name" value="ClpP/TepA"/>
</dbReference>
<keyword evidence="5 7" id="KW-0720">Serine protease</keyword>
<evidence type="ECO:0000313" key="11">
    <source>
        <dbReference type="EMBL" id="MCQ0969314.1"/>
    </source>
</evidence>
<feature type="active site" evidence="7 8">
    <location>
        <position position="139"/>
    </location>
</feature>
<dbReference type="InterPro" id="IPR001907">
    <property type="entry name" value="ClpP"/>
</dbReference>
<evidence type="ECO:0000256" key="7">
    <source>
        <dbReference type="HAMAP-Rule" id="MF_00444"/>
    </source>
</evidence>
<feature type="active site" description="Nucleophile" evidence="7">
    <location>
        <position position="114"/>
    </location>
</feature>
<reference evidence="11 12" key="1">
    <citation type="submission" date="2022-03" db="EMBL/GenBank/DDBJ databases">
        <authorList>
            <person name="He Y."/>
        </authorList>
    </citation>
    <scope>NUCLEOTIDE SEQUENCE [LARGE SCALE GENOMIC DNA]</scope>
    <source>
        <strain evidence="11 12">TK19116</strain>
        <plasmid evidence="11">unnamed1</plasmid>
    </source>
</reference>
<evidence type="ECO:0000256" key="1">
    <source>
        <dbReference type="ARBA" id="ARBA00007039"/>
    </source>
</evidence>
<keyword evidence="4 7" id="KW-0378">Hydrolase</keyword>
<dbReference type="InterPro" id="IPR029045">
    <property type="entry name" value="ClpP/crotonase-like_dom_sf"/>
</dbReference>
<evidence type="ECO:0000256" key="10">
    <source>
        <dbReference type="SAM" id="MobiDB-lite"/>
    </source>
</evidence>
<dbReference type="EMBL" id="JAKZEU010000001">
    <property type="protein sequence ID" value="MCQ0969314.1"/>
    <property type="molecule type" value="Genomic_DNA"/>
</dbReference>
<keyword evidence="11" id="KW-0614">Plasmid</keyword>
<dbReference type="Pfam" id="PF00574">
    <property type="entry name" value="CLP_protease"/>
    <property type="match status" value="1"/>
</dbReference>
<dbReference type="HAMAP" id="MF_00444">
    <property type="entry name" value="ClpP"/>
    <property type="match status" value="1"/>
</dbReference>
<proteinExistence type="inferred from homology"/>
<sequence>MMRHQWLDDDDDDEPEEDDRRHDKEQGGLGLPEGDKIGKLYFKSRTVIVAGTINDKLAQRTVAHLLALAEDSDQPINMLISSPGGHVESGDMIHDVVKFIRPTVRTIGSGWVASAGALIFVAAKKENRYCLPNTRFLIHQPSGGIGGTSSDMMIQAEQIRQMRERLNQIFADATGQSMERIEKDTQRDFWLTTQEALDYGLLGKVIRSVDELK</sequence>
<protein>
    <recommendedName>
        <fullName evidence="7 9">ATP-dependent Clp protease proteolytic subunit</fullName>
        <ecNumber evidence="7">3.4.21.92</ecNumber>
    </recommendedName>
    <alternativeName>
        <fullName evidence="7">Endopeptidase Clp</fullName>
    </alternativeName>
</protein>
<feature type="region of interest" description="Disordered" evidence="10">
    <location>
        <begin position="1"/>
        <end position="32"/>
    </location>
</feature>
<dbReference type="PRINTS" id="PR00127">
    <property type="entry name" value="CLPPROTEASEP"/>
</dbReference>
<comment type="subcellular location">
    <subcellularLocation>
        <location evidence="7">Cytoplasm</location>
    </subcellularLocation>
</comment>
<comment type="similarity">
    <text evidence="1 7 9">Belongs to the peptidase S14 family.</text>
</comment>
<dbReference type="Gene3D" id="3.90.226.10">
    <property type="entry name" value="2-enoyl-CoA Hydratase, Chain A, domain 1"/>
    <property type="match status" value="1"/>
</dbReference>
<keyword evidence="3 7" id="KW-0645">Protease</keyword>
<dbReference type="PROSITE" id="PS00382">
    <property type="entry name" value="CLP_PROTEASE_HIS"/>
    <property type="match status" value="1"/>
</dbReference>
<dbReference type="GO" id="GO:0006508">
    <property type="term" value="P:proteolysis"/>
    <property type="evidence" value="ECO:0007669"/>
    <property type="project" value="UniProtKB-KW"/>
</dbReference>
<organism evidence="11 12">
    <name type="scientific">Paracoccus albicereus</name>
    <dbReference type="NCBI Taxonomy" id="2922394"/>
    <lineage>
        <taxon>Bacteria</taxon>
        <taxon>Pseudomonadati</taxon>
        <taxon>Pseudomonadota</taxon>
        <taxon>Alphaproteobacteria</taxon>
        <taxon>Rhodobacterales</taxon>
        <taxon>Paracoccaceae</taxon>
        <taxon>Paracoccus</taxon>
    </lineage>
</organism>
<evidence type="ECO:0000256" key="4">
    <source>
        <dbReference type="ARBA" id="ARBA00022801"/>
    </source>
</evidence>
<dbReference type="CDD" id="cd07017">
    <property type="entry name" value="S14_ClpP_2"/>
    <property type="match status" value="1"/>
</dbReference>
<name>A0ABT1MLZ2_9RHOB</name>
<feature type="compositionally biased region" description="Acidic residues" evidence="10">
    <location>
        <begin position="8"/>
        <end position="17"/>
    </location>
</feature>
<evidence type="ECO:0000256" key="9">
    <source>
        <dbReference type="RuleBase" id="RU003567"/>
    </source>
</evidence>
<dbReference type="SUPFAM" id="SSF52096">
    <property type="entry name" value="ClpP/crotonase"/>
    <property type="match status" value="1"/>
</dbReference>
<comment type="subunit">
    <text evidence="7">Fourteen ClpP subunits assemble into 2 heptameric rings which stack back to back to give a disk-like structure with a central cavity, resembling the structure of eukaryotic proteasomes.</text>
</comment>
<dbReference type="EC" id="3.4.21.92" evidence="7"/>
<geneLocation type="plasmid" evidence="11">
    <name>unnamed1</name>
</geneLocation>
<evidence type="ECO:0000256" key="5">
    <source>
        <dbReference type="ARBA" id="ARBA00022825"/>
    </source>
</evidence>
<keyword evidence="2 7" id="KW-0963">Cytoplasm</keyword>